<reference evidence="2 3" key="1">
    <citation type="submission" date="2020-07" db="EMBL/GenBank/DDBJ databases">
        <title>Genomic analyses of the natural microbiome of Caenorhabditis elegans.</title>
        <authorList>
            <person name="Samuel B."/>
        </authorList>
    </citation>
    <scope>NUCLEOTIDE SEQUENCE [LARGE SCALE GENOMIC DNA]</scope>
    <source>
        <strain evidence="2 3">BIGb0408</strain>
    </source>
</reference>
<protein>
    <submittedName>
        <fullName evidence="2">Uncharacterized protein</fullName>
    </submittedName>
</protein>
<gene>
    <name evidence="2" type="ORF">FHR27_000314</name>
</gene>
<feature type="region of interest" description="Disordered" evidence="1">
    <location>
        <begin position="1"/>
        <end position="33"/>
    </location>
</feature>
<organism evidence="2 3">
    <name type="scientific">Phytopseudomonas flavescens</name>
    <dbReference type="NCBI Taxonomy" id="29435"/>
    <lineage>
        <taxon>Bacteria</taxon>
        <taxon>Pseudomonadati</taxon>
        <taxon>Pseudomonadota</taxon>
        <taxon>Gammaproteobacteria</taxon>
        <taxon>Pseudomonadales</taxon>
        <taxon>Pseudomonadaceae</taxon>
        <taxon>Phytopseudomonas</taxon>
    </lineage>
</organism>
<evidence type="ECO:0000256" key="1">
    <source>
        <dbReference type="SAM" id="MobiDB-lite"/>
    </source>
</evidence>
<dbReference type="EMBL" id="JACBYV010000001">
    <property type="protein sequence ID" value="NYH71704.1"/>
    <property type="molecule type" value="Genomic_DNA"/>
</dbReference>
<proteinExistence type="predicted"/>
<accession>A0A7Z0BNB4</accession>
<dbReference type="AlphaFoldDB" id="A0A7Z0BNB4"/>
<keyword evidence="3" id="KW-1185">Reference proteome</keyword>
<comment type="caution">
    <text evidence="2">The sequence shown here is derived from an EMBL/GenBank/DDBJ whole genome shotgun (WGS) entry which is preliminary data.</text>
</comment>
<dbReference type="Proteomes" id="UP000578688">
    <property type="component" value="Unassembled WGS sequence"/>
</dbReference>
<sequence length="70" mass="8010">MKALFSLGSTRGNKKSPRTDMKKGRFSSPLPDHQPERLLSLAYSASLKVMKLARPWRNTRMETERFLGSD</sequence>
<evidence type="ECO:0000313" key="3">
    <source>
        <dbReference type="Proteomes" id="UP000578688"/>
    </source>
</evidence>
<evidence type="ECO:0000313" key="2">
    <source>
        <dbReference type="EMBL" id="NYH71704.1"/>
    </source>
</evidence>
<name>A0A7Z0BNB4_9GAMM</name>